<protein>
    <recommendedName>
        <fullName evidence="1">MULE transposase domain-containing protein</fullName>
    </recommendedName>
</protein>
<accession>A0AAD9ZUK7</accession>
<keyword evidence="3" id="KW-1185">Reference proteome</keyword>
<evidence type="ECO:0000313" key="2">
    <source>
        <dbReference type="EMBL" id="KAK3193284.1"/>
    </source>
</evidence>
<dbReference type="PANTHER" id="PTHR31973:SF195">
    <property type="entry name" value="MUDR FAMILY TRANSPOSASE"/>
    <property type="match status" value="1"/>
</dbReference>
<evidence type="ECO:0000259" key="1">
    <source>
        <dbReference type="Pfam" id="PF10551"/>
    </source>
</evidence>
<name>A0AAD9ZUK7_9ROSI</name>
<dbReference type="AlphaFoldDB" id="A0AAD9ZUK7"/>
<organism evidence="2 3">
    <name type="scientific">Dipteronia sinensis</name>
    <dbReference type="NCBI Taxonomy" id="43782"/>
    <lineage>
        <taxon>Eukaryota</taxon>
        <taxon>Viridiplantae</taxon>
        <taxon>Streptophyta</taxon>
        <taxon>Embryophyta</taxon>
        <taxon>Tracheophyta</taxon>
        <taxon>Spermatophyta</taxon>
        <taxon>Magnoliopsida</taxon>
        <taxon>eudicotyledons</taxon>
        <taxon>Gunneridae</taxon>
        <taxon>Pentapetalae</taxon>
        <taxon>rosids</taxon>
        <taxon>malvids</taxon>
        <taxon>Sapindales</taxon>
        <taxon>Sapindaceae</taxon>
        <taxon>Hippocastanoideae</taxon>
        <taxon>Acereae</taxon>
        <taxon>Dipteronia</taxon>
    </lineage>
</organism>
<dbReference type="Pfam" id="PF10551">
    <property type="entry name" value="MULE"/>
    <property type="match status" value="1"/>
</dbReference>
<dbReference type="InterPro" id="IPR018289">
    <property type="entry name" value="MULE_transposase_dom"/>
</dbReference>
<feature type="domain" description="MULE transposase" evidence="1">
    <location>
        <begin position="49"/>
        <end position="99"/>
    </location>
</feature>
<dbReference type="PANTHER" id="PTHR31973">
    <property type="entry name" value="POLYPROTEIN, PUTATIVE-RELATED"/>
    <property type="match status" value="1"/>
</dbReference>
<comment type="caution">
    <text evidence="2">The sequence shown here is derived from an EMBL/GenBank/DDBJ whole genome shotgun (WGS) entry which is preliminary data.</text>
</comment>
<sequence>MLPTLFYMLEQSDHGTVTKIETNSEIWFAYRFMALGACIEGFKAIIRQVISIDATHLKAKTRGVLLVTVWKDGNEMIYPLTFGFAHSECTESWTWFLNQL</sequence>
<dbReference type="EMBL" id="JANJYJ010000008">
    <property type="protein sequence ID" value="KAK3193284.1"/>
    <property type="molecule type" value="Genomic_DNA"/>
</dbReference>
<evidence type="ECO:0000313" key="3">
    <source>
        <dbReference type="Proteomes" id="UP001281410"/>
    </source>
</evidence>
<gene>
    <name evidence="2" type="ORF">Dsin_024594</name>
</gene>
<dbReference type="Proteomes" id="UP001281410">
    <property type="component" value="Unassembled WGS sequence"/>
</dbReference>
<proteinExistence type="predicted"/>
<reference evidence="2" key="1">
    <citation type="journal article" date="2023" name="Plant J.">
        <title>Genome sequences and population genomics provide insights into the demographic history, inbreeding, and mutation load of two 'living fossil' tree species of Dipteronia.</title>
        <authorList>
            <person name="Feng Y."/>
            <person name="Comes H.P."/>
            <person name="Chen J."/>
            <person name="Zhu S."/>
            <person name="Lu R."/>
            <person name="Zhang X."/>
            <person name="Li P."/>
            <person name="Qiu J."/>
            <person name="Olsen K.M."/>
            <person name="Qiu Y."/>
        </authorList>
    </citation>
    <scope>NUCLEOTIDE SEQUENCE</scope>
    <source>
        <strain evidence="2">NBL</strain>
    </source>
</reference>